<keyword evidence="4" id="KW-1185">Reference proteome</keyword>
<comment type="caution">
    <text evidence="3">The sequence shown here is derived from an EMBL/GenBank/DDBJ whole genome shotgun (WGS) entry which is preliminary data.</text>
</comment>
<dbReference type="InterPro" id="IPR012337">
    <property type="entry name" value="RNaseH-like_sf"/>
</dbReference>
<feature type="domain" description="RNase H type-1" evidence="2">
    <location>
        <begin position="36"/>
        <end position="150"/>
    </location>
</feature>
<feature type="compositionally biased region" description="Acidic residues" evidence="1">
    <location>
        <begin position="154"/>
        <end position="164"/>
    </location>
</feature>
<protein>
    <recommendedName>
        <fullName evidence="2">RNase H type-1 domain-containing protein</fullName>
    </recommendedName>
</protein>
<dbReference type="GO" id="GO:0004523">
    <property type="term" value="F:RNA-DNA hybrid ribonuclease activity"/>
    <property type="evidence" value="ECO:0007669"/>
    <property type="project" value="InterPro"/>
</dbReference>
<name>A0A9R1XLW5_LACSA</name>
<feature type="region of interest" description="Disordered" evidence="1">
    <location>
        <begin position="154"/>
        <end position="186"/>
    </location>
</feature>
<evidence type="ECO:0000313" key="3">
    <source>
        <dbReference type="EMBL" id="KAJ0218001.1"/>
    </source>
</evidence>
<gene>
    <name evidence="3" type="ORF">LSAT_V11C300104350</name>
</gene>
<dbReference type="CDD" id="cd06222">
    <property type="entry name" value="RNase_H_like"/>
    <property type="match status" value="1"/>
</dbReference>
<dbReference type="Pfam" id="PF13456">
    <property type="entry name" value="RVT_3"/>
    <property type="match status" value="1"/>
</dbReference>
<reference evidence="3 4" key="1">
    <citation type="journal article" date="2017" name="Nat. Commun.">
        <title>Genome assembly with in vitro proximity ligation data and whole-genome triplication in lettuce.</title>
        <authorList>
            <person name="Reyes-Chin-Wo S."/>
            <person name="Wang Z."/>
            <person name="Yang X."/>
            <person name="Kozik A."/>
            <person name="Arikit S."/>
            <person name="Song C."/>
            <person name="Xia L."/>
            <person name="Froenicke L."/>
            <person name="Lavelle D.O."/>
            <person name="Truco M.J."/>
            <person name="Xia R."/>
            <person name="Zhu S."/>
            <person name="Xu C."/>
            <person name="Xu H."/>
            <person name="Xu X."/>
            <person name="Cox K."/>
            <person name="Korf I."/>
            <person name="Meyers B.C."/>
            <person name="Michelmore R.W."/>
        </authorList>
    </citation>
    <scope>NUCLEOTIDE SEQUENCE [LARGE SCALE GENOMIC DNA]</scope>
    <source>
        <strain evidence="4">cv. Salinas</strain>
        <tissue evidence="3">Seedlings</tissue>
    </source>
</reference>
<dbReference type="Proteomes" id="UP000235145">
    <property type="component" value="Unassembled WGS sequence"/>
</dbReference>
<accession>A0A9R1XLW5</accession>
<dbReference type="GO" id="GO:0003676">
    <property type="term" value="F:nucleic acid binding"/>
    <property type="evidence" value="ECO:0007669"/>
    <property type="project" value="InterPro"/>
</dbReference>
<sequence>MGNYCPSVSPSLSYQAAERTKLGKRKASLLFYKTGDQGSSGYGGILRDENGCWIRGFTGHLGTASMCIEAELLAILKGVELIDCLRLQNTTLETDSLDAFKALEKPDMYTRSSVWMEKISDCLKLVKKNEITLSSITPEENKCARFLAQLAMDEEEDDDDDYADVLDPPPGIESLIMADKPKLSND</sequence>
<dbReference type="PANTHER" id="PTHR47723:SF23">
    <property type="entry name" value="REVERSE TRANSCRIPTASE-LIKE PROTEIN"/>
    <property type="match status" value="1"/>
</dbReference>
<organism evidence="3 4">
    <name type="scientific">Lactuca sativa</name>
    <name type="common">Garden lettuce</name>
    <dbReference type="NCBI Taxonomy" id="4236"/>
    <lineage>
        <taxon>Eukaryota</taxon>
        <taxon>Viridiplantae</taxon>
        <taxon>Streptophyta</taxon>
        <taxon>Embryophyta</taxon>
        <taxon>Tracheophyta</taxon>
        <taxon>Spermatophyta</taxon>
        <taxon>Magnoliopsida</taxon>
        <taxon>eudicotyledons</taxon>
        <taxon>Gunneridae</taxon>
        <taxon>Pentapetalae</taxon>
        <taxon>asterids</taxon>
        <taxon>campanulids</taxon>
        <taxon>Asterales</taxon>
        <taxon>Asteraceae</taxon>
        <taxon>Cichorioideae</taxon>
        <taxon>Cichorieae</taxon>
        <taxon>Lactucinae</taxon>
        <taxon>Lactuca</taxon>
    </lineage>
</organism>
<dbReference type="Gene3D" id="3.30.420.10">
    <property type="entry name" value="Ribonuclease H-like superfamily/Ribonuclease H"/>
    <property type="match status" value="1"/>
</dbReference>
<dbReference type="InterPro" id="IPR053151">
    <property type="entry name" value="RNase_H-like"/>
</dbReference>
<dbReference type="InterPro" id="IPR002156">
    <property type="entry name" value="RNaseH_domain"/>
</dbReference>
<dbReference type="InterPro" id="IPR036397">
    <property type="entry name" value="RNaseH_sf"/>
</dbReference>
<evidence type="ECO:0000256" key="1">
    <source>
        <dbReference type="SAM" id="MobiDB-lite"/>
    </source>
</evidence>
<evidence type="ECO:0000259" key="2">
    <source>
        <dbReference type="Pfam" id="PF13456"/>
    </source>
</evidence>
<evidence type="ECO:0000313" key="4">
    <source>
        <dbReference type="Proteomes" id="UP000235145"/>
    </source>
</evidence>
<dbReference type="PANTHER" id="PTHR47723">
    <property type="entry name" value="OS05G0353850 PROTEIN"/>
    <property type="match status" value="1"/>
</dbReference>
<dbReference type="EMBL" id="NBSK02000003">
    <property type="protein sequence ID" value="KAJ0218001.1"/>
    <property type="molecule type" value="Genomic_DNA"/>
</dbReference>
<dbReference type="InterPro" id="IPR044730">
    <property type="entry name" value="RNase_H-like_dom_plant"/>
</dbReference>
<dbReference type="SUPFAM" id="SSF53098">
    <property type="entry name" value="Ribonuclease H-like"/>
    <property type="match status" value="1"/>
</dbReference>
<proteinExistence type="predicted"/>
<dbReference type="AlphaFoldDB" id="A0A9R1XLW5"/>